<sequence length="396" mass="43225">MSGFIFGFVNINSFATLLDVFGASLRSNNPRDDIMDPYDVRRHGGGMGVWLAFWAWCNIGSISLGFVVGAFIISNSSVDWGFWVTLIILMAVLMLNIVAPEVRRSAFRRTVKEIMGDHGEFSRIARGEVKLHLTGNGPCWWGEEVKAGLQLSLRMIKQPGFFVLALYSAWVYAQFTLVLMVGLCCLSLALGAALMLPFQKASWFSRARYSPPRTDSMTFQKAAIWESHTTRRTLFTTLLPIAAIGYSVASRGPMLPVGVPCCLAGLVAMASNLAIAESYSLTMQTFDTSDLQPGMTGRPARGSIAKLVEEQRTNFSCYPRVSAGVAVTQFLEFTFGAVSTAICGRVQRRYGATEAAAIAASVLMSLTILFALAVFRFKSVQMIPATHGGRRQGESA</sequence>
<gene>
    <name evidence="6" type="ORF">A1O9_07215</name>
</gene>
<feature type="transmembrane region" description="Helical" evidence="5">
    <location>
        <begin position="47"/>
        <end position="74"/>
    </location>
</feature>
<dbReference type="GO" id="GO:0005886">
    <property type="term" value="C:plasma membrane"/>
    <property type="evidence" value="ECO:0007669"/>
    <property type="project" value="TreeGrafter"/>
</dbReference>
<dbReference type="OrthoDB" id="10250282at2759"/>
<keyword evidence="2 5" id="KW-0812">Transmembrane</keyword>
<dbReference type="HOGENOM" id="CLU_002903_1_0_1"/>
<dbReference type="AlphaFoldDB" id="A0A072PNA9"/>
<evidence type="ECO:0000313" key="6">
    <source>
        <dbReference type="EMBL" id="KEF57025.1"/>
    </source>
</evidence>
<feature type="transmembrane region" description="Helical" evidence="5">
    <location>
        <begin position="355"/>
        <end position="375"/>
    </location>
</feature>
<dbReference type="Proteomes" id="UP000027920">
    <property type="component" value="Unassembled WGS sequence"/>
</dbReference>
<dbReference type="SUPFAM" id="SSF103473">
    <property type="entry name" value="MFS general substrate transporter"/>
    <property type="match status" value="1"/>
</dbReference>
<organism evidence="6 7">
    <name type="scientific">Exophiala aquamarina CBS 119918</name>
    <dbReference type="NCBI Taxonomy" id="1182545"/>
    <lineage>
        <taxon>Eukaryota</taxon>
        <taxon>Fungi</taxon>
        <taxon>Dikarya</taxon>
        <taxon>Ascomycota</taxon>
        <taxon>Pezizomycotina</taxon>
        <taxon>Eurotiomycetes</taxon>
        <taxon>Chaetothyriomycetidae</taxon>
        <taxon>Chaetothyriales</taxon>
        <taxon>Herpotrichiellaceae</taxon>
        <taxon>Exophiala</taxon>
    </lineage>
</organism>
<proteinExistence type="predicted"/>
<dbReference type="STRING" id="1182545.A0A072PNA9"/>
<dbReference type="InterPro" id="IPR036259">
    <property type="entry name" value="MFS_trans_sf"/>
</dbReference>
<evidence type="ECO:0000256" key="1">
    <source>
        <dbReference type="ARBA" id="ARBA00004141"/>
    </source>
</evidence>
<keyword evidence="7" id="KW-1185">Reference proteome</keyword>
<comment type="subcellular location">
    <subcellularLocation>
        <location evidence="1">Membrane</location>
        <topology evidence="1">Multi-pass membrane protein</topology>
    </subcellularLocation>
</comment>
<evidence type="ECO:0000256" key="2">
    <source>
        <dbReference type="ARBA" id="ARBA00022692"/>
    </source>
</evidence>
<dbReference type="RefSeq" id="XP_013259615.1">
    <property type="nucleotide sequence ID" value="XM_013404161.1"/>
</dbReference>
<comment type="caution">
    <text evidence="6">The sequence shown here is derived from an EMBL/GenBank/DDBJ whole genome shotgun (WGS) entry which is preliminary data.</text>
</comment>
<evidence type="ECO:0000313" key="7">
    <source>
        <dbReference type="Proteomes" id="UP000027920"/>
    </source>
</evidence>
<evidence type="ECO:0000256" key="5">
    <source>
        <dbReference type="SAM" id="Phobius"/>
    </source>
</evidence>
<protein>
    <recommendedName>
        <fullName evidence="8">Major facilitator superfamily (MFS) profile domain-containing protein</fullName>
    </recommendedName>
</protein>
<dbReference type="EMBL" id="AMGV01000005">
    <property type="protein sequence ID" value="KEF57025.1"/>
    <property type="molecule type" value="Genomic_DNA"/>
</dbReference>
<evidence type="ECO:0008006" key="8">
    <source>
        <dbReference type="Google" id="ProtNLM"/>
    </source>
</evidence>
<accession>A0A072PNA9</accession>
<dbReference type="GO" id="GO:0022857">
    <property type="term" value="F:transmembrane transporter activity"/>
    <property type="evidence" value="ECO:0007669"/>
    <property type="project" value="TreeGrafter"/>
</dbReference>
<dbReference type="GeneID" id="25282129"/>
<keyword evidence="4 5" id="KW-0472">Membrane</keyword>
<dbReference type="Gene3D" id="1.20.1250.20">
    <property type="entry name" value="MFS general substrate transporter like domains"/>
    <property type="match status" value="1"/>
</dbReference>
<keyword evidence="3 5" id="KW-1133">Transmembrane helix</keyword>
<reference evidence="6 7" key="1">
    <citation type="submission" date="2013-03" db="EMBL/GenBank/DDBJ databases">
        <title>The Genome Sequence of Exophiala aquamarina CBS 119918.</title>
        <authorList>
            <consortium name="The Broad Institute Genomics Platform"/>
            <person name="Cuomo C."/>
            <person name="de Hoog S."/>
            <person name="Gorbushina A."/>
            <person name="Walker B."/>
            <person name="Young S.K."/>
            <person name="Zeng Q."/>
            <person name="Gargeya S."/>
            <person name="Fitzgerald M."/>
            <person name="Haas B."/>
            <person name="Abouelleil A."/>
            <person name="Allen A.W."/>
            <person name="Alvarado L."/>
            <person name="Arachchi H.M."/>
            <person name="Berlin A.M."/>
            <person name="Chapman S.B."/>
            <person name="Gainer-Dewar J."/>
            <person name="Goldberg J."/>
            <person name="Griggs A."/>
            <person name="Gujja S."/>
            <person name="Hansen M."/>
            <person name="Howarth C."/>
            <person name="Imamovic A."/>
            <person name="Ireland A."/>
            <person name="Larimer J."/>
            <person name="McCowan C."/>
            <person name="Murphy C."/>
            <person name="Pearson M."/>
            <person name="Poon T.W."/>
            <person name="Priest M."/>
            <person name="Roberts A."/>
            <person name="Saif S."/>
            <person name="Shea T."/>
            <person name="Sisk P."/>
            <person name="Sykes S."/>
            <person name="Wortman J."/>
            <person name="Nusbaum C."/>
            <person name="Birren B."/>
        </authorList>
    </citation>
    <scope>NUCLEOTIDE SEQUENCE [LARGE SCALE GENOMIC DNA]</scope>
    <source>
        <strain evidence="6 7">CBS 119918</strain>
    </source>
</reference>
<dbReference type="PANTHER" id="PTHR23502:SF76">
    <property type="entry name" value="POLYAMINE TRANSPORT PROTEIN"/>
    <property type="match status" value="1"/>
</dbReference>
<dbReference type="PANTHER" id="PTHR23502">
    <property type="entry name" value="MAJOR FACILITATOR SUPERFAMILY"/>
    <property type="match status" value="1"/>
</dbReference>
<dbReference type="VEuPathDB" id="FungiDB:A1O9_07215"/>
<feature type="transmembrane region" description="Helical" evidence="5">
    <location>
        <begin position="255"/>
        <end position="275"/>
    </location>
</feature>
<feature type="transmembrane region" description="Helical" evidence="5">
    <location>
        <begin position="80"/>
        <end position="99"/>
    </location>
</feature>
<feature type="transmembrane region" description="Helical" evidence="5">
    <location>
        <begin position="179"/>
        <end position="198"/>
    </location>
</feature>
<evidence type="ECO:0000256" key="4">
    <source>
        <dbReference type="ARBA" id="ARBA00023136"/>
    </source>
</evidence>
<feature type="transmembrane region" description="Helical" evidence="5">
    <location>
        <begin position="6"/>
        <end position="26"/>
    </location>
</feature>
<name>A0A072PNA9_9EURO</name>
<evidence type="ECO:0000256" key="3">
    <source>
        <dbReference type="ARBA" id="ARBA00022989"/>
    </source>
</evidence>